<protein>
    <submittedName>
        <fullName evidence="2">DUF3012 domain-containing protein</fullName>
    </submittedName>
</protein>
<dbReference type="InterPro" id="IPR021379">
    <property type="entry name" value="DUF3012"/>
</dbReference>
<gene>
    <name evidence="2" type="ORF">D0436_03405</name>
</gene>
<feature type="chain" id="PRO_5022714045" evidence="1">
    <location>
        <begin position="33"/>
        <end position="67"/>
    </location>
</feature>
<organism evidence="2 3">
    <name type="scientific">Shewanella decolorationis</name>
    <dbReference type="NCBI Taxonomy" id="256839"/>
    <lineage>
        <taxon>Bacteria</taxon>
        <taxon>Pseudomonadati</taxon>
        <taxon>Pseudomonadota</taxon>
        <taxon>Gammaproteobacteria</taxon>
        <taxon>Alteromonadales</taxon>
        <taxon>Shewanellaceae</taxon>
        <taxon>Shewanella</taxon>
    </lineage>
</organism>
<reference evidence="2 3" key="1">
    <citation type="journal article" date="2019" name="Ecotoxicol. Environ. Saf.">
        <title>Microbial characterization of heavy metal resistant bacterial strains isolated from an electroplating wastewater treatment plant.</title>
        <authorList>
            <person name="Cai X."/>
            <person name="Zheng X."/>
            <person name="Zhang D."/>
            <person name="Iqbal W."/>
            <person name="Liu C."/>
            <person name="Yang B."/>
            <person name="Zhao X."/>
            <person name="Lu X."/>
            <person name="Mao Y."/>
        </authorList>
    </citation>
    <scope>NUCLEOTIDE SEQUENCE [LARGE SCALE GENOMIC DNA]</scope>
    <source>
        <strain evidence="2 3">Ni1-3</strain>
    </source>
</reference>
<dbReference type="RefSeq" id="WP_133179449.1">
    <property type="nucleotide sequence ID" value="NZ_CP031775.2"/>
</dbReference>
<dbReference type="Pfam" id="PF11216">
    <property type="entry name" value="DUF3012"/>
    <property type="match status" value="1"/>
</dbReference>
<feature type="signal peptide" evidence="1">
    <location>
        <begin position="1"/>
        <end position="32"/>
    </location>
</feature>
<keyword evidence="1" id="KW-0732">Signal</keyword>
<name>A0A5B8QSR8_9GAMM</name>
<dbReference type="PROSITE" id="PS51257">
    <property type="entry name" value="PROKAR_LIPOPROTEIN"/>
    <property type="match status" value="1"/>
</dbReference>
<dbReference type="OrthoDB" id="5609437at2"/>
<accession>A0A5B8QSR8</accession>
<evidence type="ECO:0000313" key="2">
    <source>
        <dbReference type="EMBL" id="QDZ89584.1"/>
    </source>
</evidence>
<dbReference type="AlphaFoldDB" id="A0A5B8QSR8"/>
<sequence length="67" mass="7207">MFLLKTMTTKPTAKLGAIALVLAFTAGLSACAPEVGSDAWCKQMKEKPKGDWTANEAADYAKHCVFK</sequence>
<proteinExistence type="predicted"/>
<evidence type="ECO:0000313" key="3">
    <source>
        <dbReference type="Proteomes" id="UP000321124"/>
    </source>
</evidence>
<dbReference type="Proteomes" id="UP000321124">
    <property type="component" value="Chromosome"/>
</dbReference>
<dbReference type="KEGG" id="sdeo:D0436_03405"/>
<dbReference type="EMBL" id="CP031775">
    <property type="protein sequence ID" value="QDZ89584.1"/>
    <property type="molecule type" value="Genomic_DNA"/>
</dbReference>
<evidence type="ECO:0000256" key="1">
    <source>
        <dbReference type="SAM" id="SignalP"/>
    </source>
</evidence>